<sequence>MEQSDLLIVTKADGELEKKARLTQMEYVSALKYMRPRSPDWRPVVMSASIHKPETIENVSKMLDKFWDTAVKTGLLMERRNEQLTKWMWTHVQDEIMAVFRRHPQVLRKV</sequence>
<dbReference type="GO" id="GO:0005525">
    <property type="term" value="F:GTP binding"/>
    <property type="evidence" value="ECO:0007669"/>
    <property type="project" value="InterPro"/>
</dbReference>
<reference evidence="2 3" key="2">
    <citation type="submission" date="2018-11" db="EMBL/GenBank/DDBJ databases">
        <authorList>
            <consortium name="Pathogen Informatics"/>
        </authorList>
    </citation>
    <scope>NUCLEOTIDE SEQUENCE [LARGE SCALE GENOMIC DNA]</scope>
</reference>
<dbReference type="WBParaSite" id="ASIM_0000639701-mRNA-1">
    <property type="protein sequence ID" value="ASIM_0000639701-mRNA-1"/>
    <property type="gene ID" value="ASIM_0000639701"/>
</dbReference>
<dbReference type="PANTHER" id="PTHR23408:SF3">
    <property type="entry name" value="METHYLMALONIC ACIDURIA TYPE A PROTEIN, MITOCHONDRIAL"/>
    <property type="match status" value="1"/>
</dbReference>
<organism evidence="4">
    <name type="scientific">Anisakis simplex</name>
    <name type="common">Herring worm</name>
    <dbReference type="NCBI Taxonomy" id="6269"/>
    <lineage>
        <taxon>Eukaryota</taxon>
        <taxon>Metazoa</taxon>
        <taxon>Ecdysozoa</taxon>
        <taxon>Nematoda</taxon>
        <taxon>Chromadorea</taxon>
        <taxon>Rhabditida</taxon>
        <taxon>Spirurina</taxon>
        <taxon>Ascaridomorpha</taxon>
        <taxon>Ascaridoidea</taxon>
        <taxon>Anisakidae</taxon>
        <taxon>Anisakis</taxon>
        <taxon>Anisakis simplex complex</taxon>
    </lineage>
</organism>
<dbReference type="InterPro" id="IPR005129">
    <property type="entry name" value="GTPase_ArgK"/>
</dbReference>
<evidence type="ECO:0000256" key="1">
    <source>
        <dbReference type="ARBA" id="ARBA00009625"/>
    </source>
</evidence>
<dbReference type="GO" id="GO:0005737">
    <property type="term" value="C:cytoplasm"/>
    <property type="evidence" value="ECO:0007669"/>
    <property type="project" value="TreeGrafter"/>
</dbReference>
<accession>A0A0M3JFJ5</accession>
<dbReference type="InterPro" id="IPR027417">
    <property type="entry name" value="P-loop_NTPase"/>
</dbReference>
<dbReference type="Gene3D" id="3.40.50.300">
    <property type="entry name" value="P-loop containing nucleotide triphosphate hydrolases"/>
    <property type="match status" value="1"/>
</dbReference>
<dbReference type="GO" id="GO:0003924">
    <property type="term" value="F:GTPase activity"/>
    <property type="evidence" value="ECO:0007669"/>
    <property type="project" value="InterPro"/>
</dbReference>
<protein>
    <submittedName>
        <fullName evidence="4">G domain-containing protein</fullName>
    </submittedName>
</protein>
<reference evidence="4" key="1">
    <citation type="submission" date="2017-02" db="UniProtKB">
        <authorList>
            <consortium name="WormBaseParasite"/>
        </authorList>
    </citation>
    <scope>IDENTIFICATION</scope>
</reference>
<proteinExistence type="inferred from homology"/>
<comment type="similarity">
    <text evidence="1">Belongs to the SIMIBI class G3E GTPase family. ArgK/MeaB subfamily.</text>
</comment>
<dbReference type="Gene3D" id="1.10.287.130">
    <property type="match status" value="1"/>
</dbReference>
<keyword evidence="3" id="KW-1185">Reference proteome</keyword>
<dbReference type="Pfam" id="PF03308">
    <property type="entry name" value="MeaB"/>
    <property type="match status" value="1"/>
</dbReference>
<evidence type="ECO:0000313" key="4">
    <source>
        <dbReference type="WBParaSite" id="ASIM_0000639701-mRNA-1"/>
    </source>
</evidence>
<dbReference type="PANTHER" id="PTHR23408">
    <property type="entry name" value="METHYLMALONYL-COA MUTASE"/>
    <property type="match status" value="1"/>
</dbReference>
<evidence type="ECO:0000313" key="2">
    <source>
        <dbReference type="EMBL" id="VDK26635.1"/>
    </source>
</evidence>
<dbReference type="AlphaFoldDB" id="A0A0M3JFJ5"/>
<dbReference type="SUPFAM" id="SSF52540">
    <property type="entry name" value="P-loop containing nucleoside triphosphate hydrolases"/>
    <property type="match status" value="1"/>
</dbReference>
<dbReference type="EMBL" id="UYRR01013060">
    <property type="protein sequence ID" value="VDK26635.1"/>
    <property type="molecule type" value="Genomic_DNA"/>
</dbReference>
<name>A0A0M3JFJ5_ANISI</name>
<gene>
    <name evidence="2" type="ORF">ASIM_LOCUS6178</name>
</gene>
<evidence type="ECO:0000313" key="3">
    <source>
        <dbReference type="Proteomes" id="UP000267096"/>
    </source>
</evidence>
<dbReference type="Proteomes" id="UP000267096">
    <property type="component" value="Unassembled WGS sequence"/>
</dbReference>
<dbReference type="OrthoDB" id="1476984at2759"/>